<reference evidence="10" key="1">
    <citation type="submission" date="2020-05" db="EMBL/GenBank/DDBJ databases">
        <title>Mycena genomes resolve the evolution of fungal bioluminescence.</title>
        <authorList>
            <person name="Tsai I.J."/>
        </authorList>
    </citation>
    <scope>NUCLEOTIDE SEQUENCE</scope>
    <source>
        <strain evidence="10">CCC161011</strain>
    </source>
</reference>
<dbReference type="GO" id="GO:0046983">
    <property type="term" value="F:protein dimerization activity"/>
    <property type="evidence" value="ECO:0007669"/>
    <property type="project" value="InterPro"/>
</dbReference>
<dbReference type="InterPro" id="IPR052035">
    <property type="entry name" value="ZnF_BED_domain_contain"/>
</dbReference>
<organism evidence="10 11">
    <name type="scientific">Mycena venus</name>
    <dbReference type="NCBI Taxonomy" id="2733690"/>
    <lineage>
        <taxon>Eukaryota</taxon>
        <taxon>Fungi</taxon>
        <taxon>Dikarya</taxon>
        <taxon>Basidiomycota</taxon>
        <taxon>Agaricomycotina</taxon>
        <taxon>Agaricomycetes</taxon>
        <taxon>Agaricomycetidae</taxon>
        <taxon>Agaricales</taxon>
        <taxon>Marasmiineae</taxon>
        <taxon>Mycenaceae</taxon>
        <taxon>Mycena</taxon>
    </lineage>
</organism>
<evidence type="ECO:0000259" key="9">
    <source>
        <dbReference type="Pfam" id="PF05699"/>
    </source>
</evidence>
<feature type="region of interest" description="Disordered" evidence="7">
    <location>
        <begin position="181"/>
        <end position="293"/>
    </location>
</feature>
<protein>
    <submittedName>
        <fullName evidence="10">Eukaryotic translation initiation factor 3</fullName>
    </submittedName>
</protein>
<evidence type="ECO:0000256" key="7">
    <source>
        <dbReference type="SAM" id="MobiDB-lite"/>
    </source>
</evidence>
<dbReference type="PANTHER" id="PTHR46481">
    <property type="entry name" value="ZINC FINGER BED DOMAIN-CONTAINING PROTEIN 4"/>
    <property type="match status" value="1"/>
</dbReference>
<dbReference type="Pfam" id="PF05699">
    <property type="entry name" value="Dimer_Tnp_hAT"/>
    <property type="match status" value="1"/>
</dbReference>
<keyword evidence="11" id="KW-1185">Reference proteome</keyword>
<keyword evidence="8" id="KW-0732">Signal</keyword>
<evidence type="ECO:0000256" key="8">
    <source>
        <dbReference type="SAM" id="SignalP"/>
    </source>
</evidence>
<feature type="coiled-coil region" evidence="6">
    <location>
        <begin position="608"/>
        <end position="652"/>
    </location>
</feature>
<dbReference type="GO" id="GO:0003743">
    <property type="term" value="F:translation initiation factor activity"/>
    <property type="evidence" value="ECO:0007669"/>
    <property type="project" value="UniProtKB-KW"/>
</dbReference>
<evidence type="ECO:0000256" key="1">
    <source>
        <dbReference type="ARBA" id="ARBA00004123"/>
    </source>
</evidence>
<dbReference type="InterPro" id="IPR008906">
    <property type="entry name" value="HATC_C_dom"/>
</dbReference>
<name>A0A8H6YTM8_9AGAR</name>
<dbReference type="EMBL" id="JACAZI010000003">
    <property type="protein sequence ID" value="KAF7364657.1"/>
    <property type="molecule type" value="Genomic_DNA"/>
</dbReference>
<evidence type="ECO:0000313" key="10">
    <source>
        <dbReference type="EMBL" id="KAF7364657.1"/>
    </source>
</evidence>
<evidence type="ECO:0000256" key="5">
    <source>
        <dbReference type="ARBA" id="ARBA00023242"/>
    </source>
</evidence>
<keyword evidence="2" id="KW-0479">Metal-binding</keyword>
<dbReference type="PANTHER" id="PTHR46481:SF10">
    <property type="entry name" value="ZINC FINGER BED DOMAIN-CONTAINING PROTEIN 39"/>
    <property type="match status" value="1"/>
</dbReference>
<evidence type="ECO:0000256" key="6">
    <source>
        <dbReference type="SAM" id="Coils"/>
    </source>
</evidence>
<keyword evidence="10" id="KW-0648">Protein biosynthesis</keyword>
<feature type="region of interest" description="Disordered" evidence="7">
    <location>
        <begin position="349"/>
        <end position="368"/>
    </location>
</feature>
<evidence type="ECO:0000256" key="2">
    <source>
        <dbReference type="ARBA" id="ARBA00022723"/>
    </source>
</evidence>
<sequence length="859" mass="97141">MNMSKTHFLGTGFFLLSVLAKCLVKSVTCDHALITFSQVRLDINKFDQTQYKTASAKVSDANNVEAPSAAHQRILAAKPTLDLIAKLRKLSDQLPDTVPEATDTDNEIHRVITQVHGLDADSVQSTFVRRFKFEILFSENSRSADGRLTHVRRGEFGMKFVLKYLDSIHWESDSDLFAEDDENDLEYRPRRPRGTLSEESDDDFDDDELEQSATLQGSRKRKLLVVHNDEGSDNQTTHRPRPPHKSTLKSKGSTAPPPNVTVIDITDESDDDSEPAKPVNARRGPKNKTKEHYRPPVATTITGGKRWEFRCKHCDKTISVNRTVGRNDSFDDEEKSPRLGNLATHLRTVHDGPDTAIPGAEPDSDLRGISPASAKIMEEFLREGKLNPAVRPTQKGFYAVFAAWILEDDLPFTPCKFLLPSDTTVRNQLAKIYCEMFIALKDDLKARFSALILVNSKIALATDTWTTKSMMFTFAGTIGSWITEDWELVERVLDFHPIQDKEHEGVRAAYALAERLSNLQILEKIITLDNVSVNDVLMVALGRLLAQKLDIQFVPDNSQIHCLAHVVNLAVQNMLAALEEADDPDVVDYYLPNKHLPFHYDPDTDAELRDLEEERFEYESEEAEEAADMEAKAESKAEAEVMEMMANEYENLSALQKHRWNFTEAMISRGQLLRKAIDKQMSEHLETTRDNHTILKSLRVAAAAGLTKLATYYDKARKCQFNVIATTAKNAVPAIPKPSRRSTGSLFDAICDFEEEDVEDNATPGAASELEQFFAAHRTFGRGDRERPLLWWKEFGFHFPVVSRIAREFLAIPGASVSVERLFSKSRNLCRETRSSLKANTIMEAMLMKMWIKEGYFKY</sequence>
<keyword evidence="4" id="KW-0862">Zinc</keyword>
<comment type="caution">
    <text evidence="10">The sequence shown here is derived from an EMBL/GenBank/DDBJ whole genome shotgun (WGS) entry which is preliminary data.</text>
</comment>
<feature type="domain" description="HAT C-terminal dimerisation" evidence="9">
    <location>
        <begin position="769"/>
        <end position="852"/>
    </location>
</feature>
<dbReference type="GO" id="GO:0005634">
    <property type="term" value="C:nucleus"/>
    <property type="evidence" value="ECO:0007669"/>
    <property type="project" value="UniProtKB-SubCell"/>
</dbReference>
<comment type="subcellular location">
    <subcellularLocation>
        <location evidence="1">Nucleus</location>
    </subcellularLocation>
</comment>
<keyword evidence="5" id="KW-0539">Nucleus</keyword>
<dbReference type="SUPFAM" id="SSF53098">
    <property type="entry name" value="Ribonuclease H-like"/>
    <property type="match status" value="1"/>
</dbReference>
<dbReference type="AlphaFoldDB" id="A0A8H6YTM8"/>
<keyword evidence="3" id="KW-0863">Zinc-finger</keyword>
<feature type="chain" id="PRO_5034559021" evidence="8">
    <location>
        <begin position="30"/>
        <end position="859"/>
    </location>
</feature>
<dbReference type="Proteomes" id="UP000620124">
    <property type="component" value="Unassembled WGS sequence"/>
</dbReference>
<evidence type="ECO:0000256" key="3">
    <source>
        <dbReference type="ARBA" id="ARBA00022771"/>
    </source>
</evidence>
<feature type="signal peptide" evidence="8">
    <location>
        <begin position="1"/>
        <end position="29"/>
    </location>
</feature>
<evidence type="ECO:0000313" key="11">
    <source>
        <dbReference type="Proteomes" id="UP000620124"/>
    </source>
</evidence>
<gene>
    <name evidence="10" type="ORF">MVEN_00335200</name>
</gene>
<evidence type="ECO:0000256" key="4">
    <source>
        <dbReference type="ARBA" id="ARBA00022833"/>
    </source>
</evidence>
<proteinExistence type="predicted"/>
<dbReference type="InterPro" id="IPR012337">
    <property type="entry name" value="RNaseH-like_sf"/>
</dbReference>
<feature type="compositionally biased region" description="Acidic residues" evidence="7">
    <location>
        <begin position="198"/>
        <end position="210"/>
    </location>
</feature>
<accession>A0A8H6YTM8</accession>
<keyword evidence="6" id="KW-0175">Coiled coil</keyword>
<keyword evidence="10" id="KW-0396">Initiation factor</keyword>
<dbReference type="GO" id="GO:0008270">
    <property type="term" value="F:zinc ion binding"/>
    <property type="evidence" value="ECO:0007669"/>
    <property type="project" value="UniProtKB-KW"/>
</dbReference>
<dbReference type="OrthoDB" id="2798924at2759"/>
<feature type="compositionally biased region" description="Basic residues" evidence="7">
    <location>
        <begin position="238"/>
        <end position="248"/>
    </location>
</feature>